<sequence length="473" mass="53684">MASSLDVEQITRELLISNDQLKQLQAILEKELDMGLNKETNHQADIKMYPTYVRDVPNGTEKGKFLALDLGGTNFRVLLIELDGPQFEMDNEIYAIPQEIMLGTGQQLFDHIAECLAHFMERRDVKQYCLPLGFTFSFPCAQESLTKAKLIRWTKGFRCSGVEQMDVVELLREAIKRRRDIDIDVMAVLNDTTGTLMSCAHKRRDCGIGLIIGTGSNACYMEKLEKVGACAHLLNKPLPGQAEDEEPKQMVINTEWGAFGDNGVLNFIRTKWDHELDEFSINRGDQIFEKMISGMYMGEIVRRILVDLTRRGYLFKGRCSNKMIVPYKFGTNYVSLVESDRNGATIQTKWVLNEVFGINEVSDEDVRNVQLICQRVSTRAAYLVSMAVSTLLNRMQREHTTVGVDGSVYRHHPHFHNIMVKKIRELTDPKWSFDLMLSEDGSGRGAALVAAVAHRQKLQKLKEAQLAKQLANL</sequence>
<evidence type="ECO:0000256" key="14">
    <source>
        <dbReference type="RuleBase" id="RU362007"/>
    </source>
</evidence>
<dbReference type="InterPro" id="IPR001312">
    <property type="entry name" value="Hexokinase"/>
</dbReference>
<dbReference type="GO" id="GO:0006006">
    <property type="term" value="P:glucose metabolic process"/>
    <property type="evidence" value="ECO:0007669"/>
    <property type="project" value="TreeGrafter"/>
</dbReference>
<gene>
    <name evidence="17" type="primary">Hk1</name>
    <name evidence="17" type="ORF">g.10373</name>
</gene>
<dbReference type="GO" id="GO:0005739">
    <property type="term" value="C:mitochondrion"/>
    <property type="evidence" value="ECO:0007669"/>
    <property type="project" value="TreeGrafter"/>
</dbReference>
<dbReference type="Gene3D" id="3.40.367.20">
    <property type="match status" value="1"/>
</dbReference>
<dbReference type="Gene3D" id="3.30.420.40">
    <property type="match status" value="1"/>
</dbReference>
<keyword evidence="5 14" id="KW-0547">Nucleotide-binding</keyword>
<dbReference type="PRINTS" id="PR00475">
    <property type="entry name" value="HEXOKINASE"/>
</dbReference>
<organism evidence="17">
    <name type="scientific">Aceria tosichella</name>
    <name type="common">wheat curl mite</name>
    <dbReference type="NCBI Taxonomy" id="561515"/>
    <lineage>
        <taxon>Eukaryota</taxon>
        <taxon>Metazoa</taxon>
        <taxon>Ecdysozoa</taxon>
        <taxon>Arthropoda</taxon>
        <taxon>Chelicerata</taxon>
        <taxon>Arachnida</taxon>
        <taxon>Acari</taxon>
        <taxon>Acariformes</taxon>
        <taxon>Trombidiformes</taxon>
        <taxon>Prostigmata</taxon>
        <taxon>Eupodina</taxon>
        <taxon>Eriophyoidea</taxon>
        <taxon>Eriophyidae</taxon>
        <taxon>Eriophyinae</taxon>
        <taxon>Aceriini</taxon>
        <taxon>Aceria</taxon>
    </lineage>
</organism>
<evidence type="ECO:0000256" key="1">
    <source>
        <dbReference type="ARBA" id="ARBA00004888"/>
    </source>
</evidence>
<dbReference type="Pfam" id="PF00349">
    <property type="entry name" value="Hexokinase_1"/>
    <property type="match status" value="1"/>
</dbReference>
<keyword evidence="6 14" id="KW-0418">Kinase</keyword>
<keyword evidence="8 14" id="KW-0324">Glycolysis</keyword>
<dbReference type="EC" id="2.7.1.-" evidence="14"/>
<evidence type="ECO:0000256" key="12">
    <source>
        <dbReference type="ARBA" id="ARBA00050361"/>
    </source>
</evidence>
<dbReference type="FunFam" id="3.40.367.20:FF:000005">
    <property type="entry name" value="Phosphotransferase"/>
    <property type="match status" value="1"/>
</dbReference>
<evidence type="ECO:0000256" key="2">
    <source>
        <dbReference type="ARBA" id="ARBA00005028"/>
    </source>
</evidence>
<dbReference type="GO" id="GO:0001678">
    <property type="term" value="P:intracellular glucose homeostasis"/>
    <property type="evidence" value="ECO:0007669"/>
    <property type="project" value="InterPro"/>
</dbReference>
<comment type="catalytic activity">
    <reaction evidence="9">
        <text>a D-hexose + ATP = a D-hexose 6-phosphate + ADP + H(+)</text>
        <dbReference type="Rhea" id="RHEA:22740"/>
        <dbReference type="ChEBI" id="CHEBI:4194"/>
        <dbReference type="ChEBI" id="CHEBI:15378"/>
        <dbReference type="ChEBI" id="CHEBI:30616"/>
        <dbReference type="ChEBI" id="CHEBI:229467"/>
        <dbReference type="ChEBI" id="CHEBI:456216"/>
        <dbReference type="EC" id="2.7.1.1"/>
    </reaction>
    <physiologicalReaction direction="left-to-right" evidence="9">
        <dbReference type="Rhea" id="RHEA:22741"/>
    </physiologicalReaction>
</comment>
<dbReference type="UniPathway" id="UPA00109">
    <property type="reaction ID" value="UER00180"/>
</dbReference>
<dbReference type="InterPro" id="IPR022672">
    <property type="entry name" value="Hexokinase_N"/>
</dbReference>
<evidence type="ECO:0000256" key="6">
    <source>
        <dbReference type="ARBA" id="ARBA00022777"/>
    </source>
</evidence>
<comment type="pathway">
    <text evidence="1">Carbohydrate degradation; glycolysis; D-glyceraldehyde 3-phosphate and glycerone phosphate from D-glucose: step 1/4.</text>
</comment>
<comment type="pathway">
    <text evidence="2">Carbohydrate metabolism; hexose metabolism.</text>
</comment>
<evidence type="ECO:0000259" key="16">
    <source>
        <dbReference type="Pfam" id="PF03727"/>
    </source>
</evidence>
<dbReference type="GO" id="GO:0004340">
    <property type="term" value="F:glucokinase activity"/>
    <property type="evidence" value="ECO:0007669"/>
    <property type="project" value="TreeGrafter"/>
</dbReference>
<dbReference type="InterPro" id="IPR019807">
    <property type="entry name" value="Hexokinase_BS"/>
</dbReference>
<evidence type="ECO:0000256" key="3">
    <source>
        <dbReference type="ARBA" id="ARBA00009225"/>
    </source>
</evidence>
<evidence type="ECO:0000256" key="7">
    <source>
        <dbReference type="ARBA" id="ARBA00022840"/>
    </source>
</evidence>
<feature type="domain" description="Hexokinase N-terminal" evidence="15">
    <location>
        <begin position="7"/>
        <end position="200"/>
    </location>
</feature>
<dbReference type="Pfam" id="PF03727">
    <property type="entry name" value="Hexokinase_2"/>
    <property type="match status" value="1"/>
</dbReference>
<dbReference type="SUPFAM" id="SSF53067">
    <property type="entry name" value="Actin-like ATPase domain"/>
    <property type="match status" value="2"/>
</dbReference>
<evidence type="ECO:0000256" key="5">
    <source>
        <dbReference type="ARBA" id="ARBA00022741"/>
    </source>
</evidence>
<dbReference type="PROSITE" id="PS51748">
    <property type="entry name" value="HEXOKINASE_2"/>
    <property type="match status" value="1"/>
</dbReference>
<comment type="catalytic activity">
    <reaction evidence="11">
        <text>D-glucose + ATP = D-glucose 6-phosphate + ADP + H(+)</text>
        <dbReference type="Rhea" id="RHEA:17825"/>
        <dbReference type="ChEBI" id="CHEBI:4167"/>
        <dbReference type="ChEBI" id="CHEBI:15378"/>
        <dbReference type="ChEBI" id="CHEBI:30616"/>
        <dbReference type="ChEBI" id="CHEBI:61548"/>
        <dbReference type="ChEBI" id="CHEBI:456216"/>
        <dbReference type="EC" id="2.7.1.1"/>
    </reaction>
    <physiologicalReaction direction="left-to-right" evidence="11">
        <dbReference type="Rhea" id="RHEA:17826"/>
    </physiologicalReaction>
</comment>
<dbReference type="GO" id="GO:0006096">
    <property type="term" value="P:glycolytic process"/>
    <property type="evidence" value="ECO:0007669"/>
    <property type="project" value="UniProtKB-UniPathway"/>
</dbReference>
<dbReference type="GO" id="GO:0008865">
    <property type="term" value="F:fructokinase activity"/>
    <property type="evidence" value="ECO:0007669"/>
    <property type="project" value="TreeGrafter"/>
</dbReference>
<keyword evidence="7 14" id="KW-0067">ATP-binding</keyword>
<dbReference type="GO" id="GO:0005536">
    <property type="term" value="F:D-glucose binding"/>
    <property type="evidence" value="ECO:0007669"/>
    <property type="project" value="InterPro"/>
</dbReference>
<comment type="catalytic activity">
    <reaction evidence="12">
        <text>D-mannose + ATP = D-mannose 6-phosphate + ADP + H(+)</text>
        <dbReference type="Rhea" id="RHEA:11028"/>
        <dbReference type="ChEBI" id="CHEBI:4208"/>
        <dbReference type="ChEBI" id="CHEBI:15378"/>
        <dbReference type="ChEBI" id="CHEBI:30616"/>
        <dbReference type="ChEBI" id="CHEBI:58735"/>
        <dbReference type="ChEBI" id="CHEBI:456216"/>
        <dbReference type="EC" id="2.7.1.1"/>
    </reaction>
    <physiologicalReaction direction="left-to-right" evidence="12">
        <dbReference type="Rhea" id="RHEA:11029"/>
    </physiologicalReaction>
</comment>
<dbReference type="PANTHER" id="PTHR19443:SF16">
    <property type="entry name" value="HEXOKINASE TYPE 1-RELATED"/>
    <property type="match status" value="1"/>
</dbReference>
<dbReference type="AlphaFoldDB" id="A0A6G1S9X1"/>
<evidence type="ECO:0000256" key="11">
    <source>
        <dbReference type="ARBA" id="ARBA00048160"/>
    </source>
</evidence>
<evidence type="ECO:0000256" key="13">
    <source>
        <dbReference type="ARBA" id="ARBA00059457"/>
    </source>
</evidence>
<dbReference type="PANTHER" id="PTHR19443">
    <property type="entry name" value="HEXOKINASE"/>
    <property type="match status" value="1"/>
</dbReference>
<evidence type="ECO:0000256" key="9">
    <source>
        <dbReference type="ARBA" id="ARBA00044613"/>
    </source>
</evidence>
<dbReference type="FunFam" id="3.30.420.40:FF:000095">
    <property type="entry name" value="Phosphotransferase"/>
    <property type="match status" value="1"/>
</dbReference>
<protein>
    <recommendedName>
        <fullName evidence="14">Phosphotransferase</fullName>
        <ecNumber evidence="14">2.7.1.-</ecNumber>
    </recommendedName>
</protein>
<comment type="similarity">
    <text evidence="3 14">Belongs to the hexokinase family.</text>
</comment>
<dbReference type="GO" id="GO:0005524">
    <property type="term" value="F:ATP binding"/>
    <property type="evidence" value="ECO:0007669"/>
    <property type="project" value="UniProtKB-UniRule"/>
</dbReference>
<name>A0A6G1S9X1_9ACAR</name>
<evidence type="ECO:0000256" key="8">
    <source>
        <dbReference type="ARBA" id="ARBA00023152"/>
    </source>
</evidence>
<dbReference type="InterPro" id="IPR043129">
    <property type="entry name" value="ATPase_NBD"/>
</dbReference>
<dbReference type="GO" id="GO:0005829">
    <property type="term" value="C:cytosol"/>
    <property type="evidence" value="ECO:0007669"/>
    <property type="project" value="TreeGrafter"/>
</dbReference>
<keyword evidence="4 14" id="KW-0808">Transferase</keyword>
<evidence type="ECO:0000259" key="15">
    <source>
        <dbReference type="Pfam" id="PF00349"/>
    </source>
</evidence>
<dbReference type="PROSITE" id="PS00378">
    <property type="entry name" value="HEXOKINASE_1"/>
    <property type="match status" value="1"/>
</dbReference>
<accession>A0A6G1S9X1</accession>
<reference evidence="17" key="1">
    <citation type="submission" date="2018-10" db="EMBL/GenBank/DDBJ databases">
        <title>Transcriptome assembly of Aceria tosichella (Wheat curl mite) Type 2.</title>
        <authorList>
            <person name="Scully E.D."/>
            <person name="Geib S.M."/>
            <person name="Palmer N.A."/>
            <person name="Gupta A.K."/>
            <person name="Sarath G."/>
            <person name="Tatineni S."/>
        </authorList>
    </citation>
    <scope>NUCLEOTIDE SEQUENCE</scope>
    <source>
        <strain evidence="17">LincolnNE</strain>
    </source>
</reference>
<evidence type="ECO:0000256" key="4">
    <source>
        <dbReference type="ARBA" id="ARBA00022679"/>
    </source>
</evidence>
<evidence type="ECO:0000256" key="10">
    <source>
        <dbReference type="ARBA" id="ARBA00047905"/>
    </source>
</evidence>
<comment type="catalytic activity">
    <reaction evidence="10">
        <text>D-fructose + ATP = D-fructose 6-phosphate + ADP + H(+)</text>
        <dbReference type="Rhea" id="RHEA:16125"/>
        <dbReference type="ChEBI" id="CHEBI:15378"/>
        <dbReference type="ChEBI" id="CHEBI:30616"/>
        <dbReference type="ChEBI" id="CHEBI:37721"/>
        <dbReference type="ChEBI" id="CHEBI:61527"/>
        <dbReference type="ChEBI" id="CHEBI:456216"/>
        <dbReference type="EC" id="2.7.1.1"/>
    </reaction>
    <physiologicalReaction direction="left-to-right" evidence="10">
        <dbReference type="Rhea" id="RHEA:16126"/>
    </physiologicalReaction>
</comment>
<proteinExistence type="inferred from homology"/>
<dbReference type="UniPathway" id="UPA00242"/>
<dbReference type="InterPro" id="IPR022673">
    <property type="entry name" value="Hexokinase_C"/>
</dbReference>
<dbReference type="CDD" id="cd24019">
    <property type="entry name" value="ASKHA_NBD_HK_meta"/>
    <property type="match status" value="1"/>
</dbReference>
<comment type="function">
    <text evidence="13">Catalyzes the phosphorylation of various hexoses to hexose 6-phosphate.</text>
</comment>
<dbReference type="EMBL" id="GGYP01002196">
    <property type="protein sequence ID" value="MDE46967.1"/>
    <property type="molecule type" value="Transcribed_RNA"/>
</dbReference>
<feature type="domain" description="Hexokinase C-terminal" evidence="16">
    <location>
        <begin position="208"/>
        <end position="452"/>
    </location>
</feature>
<evidence type="ECO:0000313" key="17">
    <source>
        <dbReference type="EMBL" id="MDE46967.1"/>
    </source>
</evidence>